<keyword evidence="4" id="KW-0808">Transferase</keyword>
<sequence length="353" mass="38104">MSTAVIHANIVDAIALPRIVWLRPNLIGLAFTLMKLLPARHIVRKAGESGELRPGGLIAETTSGTFGLALAMVARLQGHPLFLVSDPAIDAPLKRRLEDLGATVHIVDKAGASGGYQQARLEVLERVLRENPGSFCPRQYTNPHNPESYAPCAEQLSHAAGAVDCLIGSVGSGGSVCGISSYLRLLGPELEVVGVDTHRSVLFGQSDAGSGRLLRGLGNSLMPANVDHTAFDQVHWVGAAEAFRATRELHRGHSLFMGPTSGAAYLVADWWARRNPDRLGAVILPDEGYRYLDTVYDDAWLEAQGARLDVLPREPVEWDHPHDGTDPWAFYQWGRRTHAGVMGGAARLQGVPS</sequence>
<dbReference type="RefSeq" id="WP_170031838.1">
    <property type="nucleotide sequence ID" value="NZ_JABDTL010000001.1"/>
</dbReference>
<keyword evidence="2" id="KW-0663">Pyridoxal phosphate</keyword>
<dbReference type="Proteomes" id="UP000582837">
    <property type="component" value="Unassembled WGS sequence"/>
</dbReference>
<evidence type="ECO:0000313" key="5">
    <source>
        <dbReference type="Proteomes" id="UP000582837"/>
    </source>
</evidence>
<keyword evidence="5" id="KW-1185">Reference proteome</keyword>
<dbReference type="InterPro" id="IPR001926">
    <property type="entry name" value="TrpB-like_PALP"/>
</dbReference>
<organism evidence="4 5">
    <name type="scientific">Longimicrobium terrae</name>
    <dbReference type="NCBI Taxonomy" id="1639882"/>
    <lineage>
        <taxon>Bacteria</taxon>
        <taxon>Pseudomonadati</taxon>
        <taxon>Gemmatimonadota</taxon>
        <taxon>Longimicrobiia</taxon>
        <taxon>Longimicrobiales</taxon>
        <taxon>Longimicrobiaceae</taxon>
        <taxon>Longimicrobium</taxon>
    </lineage>
</organism>
<dbReference type="AlphaFoldDB" id="A0A841GK28"/>
<feature type="domain" description="Tryptophan synthase beta chain-like PALP" evidence="3">
    <location>
        <begin position="35"/>
        <end position="268"/>
    </location>
</feature>
<dbReference type="GO" id="GO:0004124">
    <property type="term" value="F:cysteine synthase activity"/>
    <property type="evidence" value="ECO:0007669"/>
    <property type="project" value="UniProtKB-EC"/>
</dbReference>
<dbReference type="Gene3D" id="3.40.50.1100">
    <property type="match status" value="2"/>
</dbReference>
<comment type="cofactor">
    <cofactor evidence="1">
        <name>pyridoxal 5'-phosphate</name>
        <dbReference type="ChEBI" id="CHEBI:597326"/>
    </cofactor>
</comment>
<protein>
    <submittedName>
        <fullName evidence="4">Cysteine synthase A</fullName>
        <ecNumber evidence="4">2.5.1.47</ecNumber>
    </submittedName>
</protein>
<dbReference type="PANTHER" id="PTHR10314">
    <property type="entry name" value="CYSTATHIONINE BETA-SYNTHASE"/>
    <property type="match status" value="1"/>
</dbReference>
<dbReference type="CDD" id="cd01561">
    <property type="entry name" value="CBS_like"/>
    <property type="match status" value="1"/>
</dbReference>
<evidence type="ECO:0000256" key="1">
    <source>
        <dbReference type="ARBA" id="ARBA00001933"/>
    </source>
</evidence>
<dbReference type="SUPFAM" id="SSF53686">
    <property type="entry name" value="Tryptophan synthase beta subunit-like PLP-dependent enzymes"/>
    <property type="match status" value="1"/>
</dbReference>
<dbReference type="EMBL" id="JACHIA010000001">
    <property type="protein sequence ID" value="MBB6069071.1"/>
    <property type="molecule type" value="Genomic_DNA"/>
</dbReference>
<evidence type="ECO:0000256" key="2">
    <source>
        <dbReference type="ARBA" id="ARBA00022898"/>
    </source>
</evidence>
<dbReference type="EC" id="2.5.1.47" evidence="4"/>
<evidence type="ECO:0000313" key="4">
    <source>
        <dbReference type="EMBL" id="MBB6069071.1"/>
    </source>
</evidence>
<dbReference type="InterPro" id="IPR050214">
    <property type="entry name" value="Cys_Synth/Cystath_Beta-Synth"/>
</dbReference>
<dbReference type="Pfam" id="PF00291">
    <property type="entry name" value="PALP"/>
    <property type="match status" value="1"/>
</dbReference>
<dbReference type="InterPro" id="IPR036052">
    <property type="entry name" value="TrpB-like_PALP_sf"/>
</dbReference>
<gene>
    <name evidence="4" type="ORF">HNQ61_000682</name>
</gene>
<evidence type="ECO:0000259" key="3">
    <source>
        <dbReference type="Pfam" id="PF00291"/>
    </source>
</evidence>
<proteinExistence type="predicted"/>
<reference evidence="4 5" key="1">
    <citation type="submission" date="2020-08" db="EMBL/GenBank/DDBJ databases">
        <title>Genomic Encyclopedia of Type Strains, Phase IV (KMG-IV): sequencing the most valuable type-strain genomes for metagenomic binning, comparative biology and taxonomic classification.</title>
        <authorList>
            <person name="Goeker M."/>
        </authorList>
    </citation>
    <scope>NUCLEOTIDE SEQUENCE [LARGE SCALE GENOMIC DNA]</scope>
    <source>
        <strain evidence="4 5">DSM 29007</strain>
    </source>
</reference>
<accession>A0A841GK28</accession>
<comment type="caution">
    <text evidence="4">The sequence shown here is derived from an EMBL/GenBank/DDBJ whole genome shotgun (WGS) entry which is preliminary data.</text>
</comment>
<name>A0A841GK28_9BACT</name>